<name>A0A9R1X0A6_LACSA</name>
<evidence type="ECO:0000313" key="3">
    <source>
        <dbReference type="Proteomes" id="UP000235145"/>
    </source>
</evidence>
<reference evidence="2 3" key="1">
    <citation type="journal article" date="2017" name="Nat. Commun.">
        <title>Genome assembly with in vitro proximity ligation data and whole-genome triplication in lettuce.</title>
        <authorList>
            <person name="Reyes-Chin-Wo S."/>
            <person name="Wang Z."/>
            <person name="Yang X."/>
            <person name="Kozik A."/>
            <person name="Arikit S."/>
            <person name="Song C."/>
            <person name="Xia L."/>
            <person name="Froenicke L."/>
            <person name="Lavelle D.O."/>
            <person name="Truco M.J."/>
            <person name="Xia R."/>
            <person name="Zhu S."/>
            <person name="Xu C."/>
            <person name="Xu H."/>
            <person name="Xu X."/>
            <person name="Cox K."/>
            <person name="Korf I."/>
            <person name="Meyers B.C."/>
            <person name="Michelmore R.W."/>
        </authorList>
    </citation>
    <scope>NUCLEOTIDE SEQUENCE [LARGE SCALE GENOMIC DNA]</scope>
    <source>
        <strain evidence="3">cv. Salinas</strain>
        <tissue evidence="2">Seedlings</tissue>
    </source>
</reference>
<comment type="caution">
    <text evidence="2">The sequence shown here is derived from an EMBL/GenBank/DDBJ whole genome shotgun (WGS) entry which is preliminary data.</text>
</comment>
<accession>A0A9R1X0A6</accession>
<feature type="signal peptide" evidence="1">
    <location>
        <begin position="1"/>
        <end position="20"/>
    </location>
</feature>
<gene>
    <name evidence="2" type="ORF">LSAT_V11C700382760</name>
</gene>
<sequence length="172" mass="19188">MLRTLCTICTLFVAPSRVCHVSHSDGPCLPNLDESRCQIWRDEVNKLQRVAYESGLTAQLGPFLTRVLLDDNVIHRLVASTICHCEECDKVPSGDLFYMRCLTQIEVCPYLPFALAIYVFGMTLGSFPSHTICGGHWVTHLALSYEVDTSGMIPIPIRDMSTIALGKMRVLV</sequence>
<dbReference type="EMBL" id="NBSK02000007">
    <property type="protein sequence ID" value="KAJ0195775.1"/>
    <property type="molecule type" value="Genomic_DNA"/>
</dbReference>
<keyword evidence="3" id="KW-1185">Reference proteome</keyword>
<proteinExistence type="predicted"/>
<keyword evidence="1" id="KW-0732">Signal</keyword>
<protein>
    <submittedName>
        <fullName evidence="2">Uncharacterized protein</fullName>
    </submittedName>
</protein>
<feature type="chain" id="PRO_5040411846" evidence="1">
    <location>
        <begin position="21"/>
        <end position="172"/>
    </location>
</feature>
<organism evidence="2 3">
    <name type="scientific">Lactuca sativa</name>
    <name type="common">Garden lettuce</name>
    <dbReference type="NCBI Taxonomy" id="4236"/>
    <lineage>
        <taxon>Eukaryota</taxon>
        <taxon>Viridiplantae</taxon>
        <taxon>Streptophyta</taxon>
        <taxon>Embryophyta</taxon>
        <taxon>Tracheophyta</taxon>
        <taxon>Spermatophyta</taxon>
        <taxon>Magnoliopsida</taxon>
        <taxon>eudicotyledons</taxon>
        <taxon>Gunneridae</taxon>
        <taxon>Pentapetalae</taxon>
        <taxon>asterids</taxon>
        <taxon>campanulids</taxon>
        <taxon>Asterales</taxon>
        <taxon>Asteraceae</taxon>
        <taxon>Cichorioideae</taxon>
        <taxon>Cichorieae</taxon>
        <taxon>Lactucinae</taxon>
        <taxon>Lactuca</taxon>
    </lineage>
</organism>
<dbReference type="Proteomes" id="UP000235145">
    <property type="component" value="Unassembled WGS sequence"/>
</dbReference>
<dbReference type="AlphaFoldDB" id="A0A9R1X0A6"/>
<evidence type="ECO:0000313" key="2">
    <source>
        <dbReference type="EMBL" id="KAJ0195775.1"/>
    </source>
</evidence>
<evidence type="ECO:0000256" key="1">
    <source>
        <dbReference type="SAM" id="SignalP"/>
    </source>
</evidence>